<dbReference type="EMBL" id="JADFTS010000008">
    <property type="protein sequence ID" value="KAF9595038.1"/>
    <property type="molecule type" value="Genomic_DNA"/>
</dbReference>
<dbReference type="GO" id="GO:0016787">
    <property type="term" value="F:hydrolase activity"/>
    <property type="evidence" value="ECO:0007669"/>
    <property type="project" value="UniProtKB-KW"/>
</dbReference>
<proteinExistence type="predicted"/>
<evidence type="ECO:0000313" key="6">
    <source>
        <dbReference type="Proteomes" id="UP000631114"/>
    </source>
</evidence>
<evidence type="ECO:0000259" key="4">
    <source>
        <dbReference type="PROSITE" id="PS00028"/>
    </source>
</evidence>
<reference evidence="5 6" key="1">
    <citation type="submission" date="2020-10" db="EMBL/GenBank/DDBJ databases">
        <title>The Coptis chinensis genome and diversification of protoberbering-type alkaloids.</title>
        <authorList>
            <person name="Wang B."/>
            <person name="Shu S."/>
            <person name="Song C."/>
            <person name="Liu Y."/>
        </authorList>
    </citation>
    <scope>NUCLEOTIDE SEQUENCE [LARGE SCALE GENOMIC DNA]</scope>
    <source>
        <strain evidence="5">HL-2020</strain>
        <tissue evidence="5">Leaf</tissue>
    </source>
</reference>
<keyword evidence="6" id="KW-1185">Reference proteome</keyword>
<dbReference type="AlphaFoldDB" id="A0A835HBC3"/>
<dbReference type="InterPro" id="IPR013087">
    <property type="entry name" value="Znf_C2H2_type"/>
</dbReference>
<name>A0A835HBC3_9MAGN</name>
<evidence type="ECO:0000313" key="5">
    <source>
        <dbReference type="EMBL" id="KAF9595038.1"/>
    </source>
</evidence>
<keyword evidence="2" id="KW-0378">Hydrolase</keyword>
<evidence type="ECO:0000256" key="1">
    <source>
        <dbReference type="ARBA" id="ARBA00022786"/>
    </source>
</evidence>
<organism evidence="5 6">
    <name type="scientific">Coptis chinensis</name>
    <dbReference type="NCBI Taxonomy" id="261450"/>
    <lineage>
        <taxon>Eukaryota</taxon>
        <taxon>Viridiplantae</taxon>
        <taxon>Streptophyta</taxon>
        <taxon>Embryophyta</taxon>
        <taxon>Tracheophyta</taxon>
        <taxon>Spermatophyta</taxon>
        <taxon>Magnoliopsida</taxon>
        <taxon>Ranunculales</taxon>
        <taxon>Ranunculaceae</taxon>
        <taxon>Coptidoideae</taxon>
        <taxon>Coptis</taxon>
    </lineage>
</organism>
<accession>A0A835HBC3</accession>
<dbReference type="OrthoDB" id="205782at2759"/>
<dbReference type="Pfam" id="PF04780">
    <property type="entry name" value="DUF629"/>
    <property type="match status" value="1"/>
</dbReference>
<evidence type="ECO:0000256" key="2">
    <source>
        <dbReference type="ARBA" id="ARBA00022801"/>
    </source>
</evidence>
<comment type="caution">
    <text evidence="5">The sequence shown here is derived from an EMBL/GenBank/DDBJ whole genome shotgun (WGS) entry which is preliminary data.</text>
</comment>
<dbReference type="InterPro" id="IPR006866">
    <property type="entry name" value="DUF627_N"/>
</dbReference>
<dbReference type="InterPro" id="IPR052398">
    <property type="entry name" value="Ubiquitin_hydrolase_53/54"/>
</dbReference>
<keyword evidence="1" id="KW-0833">Ubl conjugation pathway</keyword>
<dbReference type="InterPro" id="IPR006865">
    <property type="entry name" value="DUF629"/>
</dbReference>
<dbReference type="PANTHER" id="PTHR22975">
    <property type="entry name" value="UBIQUITIN SPECIFIC PROTEINASE"/>
    <property type="match status" value="1"/>
</dbReference>
<feature type="domain" description="C2H2-type" evidence="4">
    <location>
        <begin position="245"/>
        <end position="265"/>
    </location>
</feature>
<feature type="region of interest" description="Disordered" evidence="3">
    <location>
        <begin position="1"/>
        <end position="30"/>
    </location>
</feature>
<dbReference type="PROSITE" id="PS00028">
    <property type="entry name" value="ZINC_FINGER_C2H2_1"/>
    <property type="match status" value="1"/>
</dbReference>
<dbReference type="Pfam" id="PF04781">
    <property type="entry name" value="DUF627"/>
    <property type="match status" value="1"/>
</dbReference>
<dbReference type="Proteomes" id="UP000631114">
    <property type="component" value="Unassembled WGS sequence"/>
</dbReference>
<gene>
    <name evidence="5" type="ORF">IFM89_036056</name>
</gene>
<evidence type="ECO:0000256" key="3">
    <source>
        <dbReference type="SAM" id="MobiDB-lite"/>
    </source>
</evidence>
<sequence>MGKNKKNKSSSQRDRINPTSSEPTPNERKATKIMSALKFAKEGSHNKAMKIMKDLREQEGDEENAYLYRMQAEVQEAIATSNTMDVGFKERYMNNAIRSARKAVEMSPKSIEFAWFLCFLLLEVANDGNVRRELIQECVRACEMSDANDPAEESLLYDKEFVTAEERIQSVRNDINKLITDCMNRRNERIRDYWNSLSLDEQWSSFKVGISDLKAHFSSIKTAHDIISNSLSHAKDHQTWNFWVCWYCHESFGDSELHFWHVKKHLGGRLPAKHKQVLPSSVDQDWRSMILDGKWKPADASAVLLILEEQSQWQSSICKKGSSNGSFSQDALESGVQSAEKESNMKERRSGDDDDSEFELVEYDVKQWARGYFFSQRWPVTEDSERGILLRKIRFLFKMIMDIDFLTAELVNKVIEYTMNKLKGLHPGSRLLEIGLDQTHLCICLLDTPSLRAIFKFLSEMLRFVRTIDLKDTIELLNTSGQGFHTEVRIIRIVLEDDSLCLLYDMQSIQGEESNYTDEDDTSATFSLDSDHKAIKGQENSDTLLKWISTDMITMSTERQLELMVYNTNERKSLGDELHQTLEGKIASLKALCDEKWDLLLYKEALQEVWDVCLNEQNQRKSSTEHVPQSYERILQKWQKAYAELETDSEAARQDTLHKAETCIIEAVRRVSKNIELKLINKDTSINRTAEDMERLELKITPFAAHDWRLLLLIILKSCILVLP</sequence>
<protein>
    <recommendedName>
        <fullName evidence="4">C2H2-type domain-containing protein</fullName>
    </recommendedName>
</protein>
<dbReference type="PANTHER" id="PTHR22975:SF9">
    <property type="entry name" value="ECHINUS SPLICE FORM 3"/>
    <property type="match status" value="1"/>
</dbReference>